<comment type="caution">
    <text evidence="1">The sequence shown here is derived from an EMBL/GenBank/DDBJ whole genome shotgun (WGS) entry which is preliminary data.</text>
</comment>
<evidence type="ECO:0000313" key="2">
    <source>
        <dbReference type="Proteomes" id="UP001168821"/>
    </source>
</evidence>
<evidence type="ECO:0000313" key="1">
    <source>
        <dbReference type="EMBL" id="KAJ3642959.1"/>
    </source>
</evidence>
<dbReference type="EMBL" id="JALNTZ010000008">
    <property type="protein sequence ID" value="KAJ3642959.1"/>
    <property type="molecule type" value="Genomic_DNA"/>
</dbReference>
<sequence length="101" mass="11087">MRTLATLHCWLSAVRPHNRMLQIASPPNRNKQAASSLNYPSLSRSIDNGPVHLLLISHRLITMRNGTLPKSLATAIIIARGMTMTVLRQTATAIQFQGEGS</sequence>
<proteinExistence type="predicted"/>
<reference evidence="1" key="1">
    <citation type="journal article" date="2023" name="G3 (Bethesda)">
        <title>Whole genome assemblies of Zophobas morio and Tenebrio molitor.</title>
        <authorList>
            <person name="Kaur S."/>
            <person name="Stinson S.A."/>
            <person name="diCenzo G.C."/>
        </authorList>
    </citation>
    <scope>NUCLEOTIDE SEQUENCE</scope>
    <source>
        <strain evidence="1">QUZm001</strain>
    </source>
</reference>
<dbReference type="Proteomes" id="UP001168821">
    <property type="component" value="Unassembled WGS sequence"/>
</dbReference>
<protein>
    <submittedName>
        <fullName evidence="1">Uncharacterized protein</fullName>
    </submittedName>
</protein>
<keyword evidence="2" id="KW-1185">Reference proteome</keyword>
<name>A0AA38HXL5_9CUCU</name>
<organism evidence="1 2">
    <name type="scientific">Zophobas morio</name>
    <dbReference type="NCBI Taxonomy" id="2755281"/>
    <lineage>
        <taxon>Eukaryota</taxon>
        <taxon>Metazoa</taxon>
        <taxon>Ecdysozoa</taxon>
        <taxon>Arthropoda</taxon>
        <taxon>Hexapoda</taxon>
        <taxon>Insecta</taxon>
        <taxon>Pterygota</taxon>
        <taxon>Neoptera</taxon>
        <taxon>Endopterygota</taxon>
        <taxon>Coleoptera</taxon>
        <taxon>Polyphaga</taxon>
        <taxon>Cucujiformia</taxon>
        <taxon>Tenebrionidae</taxon>
        <taxon>Zophobas</taxon>
    </lineage>
</organism>
<accession>A0AA38HXL5</accession>
<gene>
    <name evidence="1" type="ORF">Zmor_025704</name>
</gene>
<dbReference type="AlphaFoldDB" id="A0AA38HXL5"/>